<dbReference type="InParanoid" id="A0A7J8IZ45"/>
<proteinExistence type="predicted"/>
<evidence type="ECO:0000256" key="1">
    <source>
        <dbReference type="SAM" id="MobiDB-lite"/>
    </source>
</evidence>
<name>A0A7J8IZ45_MOLMO</name>
<dbReference type="AlphaFoldDB" id="A0A7J8IZ45"/>
<organism evidence="2 3">
    <name type="scientific">Molossus molossus</name>
    <name type="common">Pallas' mastiff bat</name>
    <name type="synonym">Vespertilio molossus</name>
    <dbReference type="NCBI Taxonomy" id="27622"/>
    <lineage>
        <taxon>Eukaryota</taxon>
        <taxon>Metazoa</taxon>
        <taxon>Chordata</taxon>
        <taxon>Craniata</taxon>
        <taxon>Vertebrata</taxon>
        <taxon>Euteleostomi</taxon>
        <taxon>Mammalia</taxon>
        <taxon>Eutheria</taxon>
        <taxon>Laurasiatheria</taxon>
        <taxon>Chiroptera</taxon>
        <taxon>Yangochiroptera</taxon>
        <taxon>Molossidae</taxon>
        <taxon>Molossus</taxon>
    </lineage>
</organism>
<accession>A0A7J8IZ45</accession>
<sequence>MTVGLRRAMSTGPRSRRRSRECRRGFEGAARQRWHFSEASKGSLEGTQTSATEAGGTATFLGALPAGTEVHTAGSRSNVLDNLGRTQKSAHRGSILDVRWVLRVTVRKSPKHWCQVRTQHPLSFPSPMTSNSGASESTFSNLRGESRGLGPSKREERVFIPFPACRLLGIEGSCLAALREV</sequence>
<dbReference type="EMBL" id="JACASF010000003">
    <property type="protein sequence ID" value="KAF6489867.1"/>
    <property type="molecule type" value="Genomic_DNA"/>
</dbReference>
<dbReference type="Proteomes" id="UP000550707">
    <property type="component" value="Unassembled WGS sequence"/>
</dbReference>
<comment type="caution">
    <text evidence="2">The sequence shown here is derived from an EMBL/GenBank/DDBJ whole genome shotgun (WGS) entry which is preliminary data.</text>
</comment>
<keyword evidence="3" id="KW-1185">Reference proteome</keyword>
<evidence type="ECO:0000313" key="2">
    <source>
        <dbReference type="EMBL" id="KAF6489867.1"/>
    </source>
</evidence>
<feature type="region of interest" description="Disordered" evidence="1">
    <location>
        <begin position="124"/>
        <end position="150"/>
    </location>
</feature>
<gene>
    <name evidence="2" type="ORF">HJG59_010269</name>
</gene>
<reference evidence="2 3" key="1">
    <citation type="journal article" date="2020" name="Nature">
        <title>Six reference-quality genomes reveal evolution of bat adaptations.</title>
        <authorList>
            <person name="Jebb D."/>
            <person name="Huang Z."/>
            <person name="Pippel M."/>
            <person name="Hughes G.M."/>
            <person name="Lavrichenko K."/>
            <person name="Devanna P."/>
            <person name="Winkler S."/>
            <person name="Jermiin L.S."/>
            <person name="Skirmuntt E.C."/>
            <person name="Katzourakis A."/>
            <person name="Burkitt-Gray L."/>
            <person name="Ray D.A."/>
            <person name="Sullivan K.A.M."/>
            <person name="Roscito J.G."/>
            <person name="Kirilenko B.M."/>
            <person name="Davalos L.M."/>
            <person name="Corthals A.P."/>
            <person name="Power M.L."/>
            <person name="Jones G."/>
            <person name="Ransome R.D."/>
            <person name="Dechmann D.K.N."/>
            <person name="Locatelli A.G."/>
            <person name="Puechmaille S.J."/>
            <person name="Fedrigo O."/>
            <person name="Jarvis E.D."/>
            <person name="Hiller M."/>
            <person name="Vernes S.C."/>
            <person name="Myers E.W."/>
            <person name="Teeling E.C."/>
        </authorList>
    </citation>
    <scope>NUCLEOTIDE SEQUENCE [LARGE SCALE GENOMIC DNA]</scope>
    <source>
        <strain evidence="2">MMolMol1</strain>
        <tissue evidence="2">Muscle</tissue>
    </source>
</reference>
<feature type="region of interest" description="Disordered" evidence="1">
    <location>
        <begin position="1"/>
        <end position="24"/>
    </location>
</feature>
<evidence type="ECO:0000313" key="3">
    <source>
        <dbReference type="Proteomes" id="UP000550707"/>
    </source>
</evidence>
<protein>
    <submittedName>
        <fullName evidence="2">Uncharacterized protein</fullName>
    </submittedName>
</protein>
<feature type="compositionally biased region" description="Polar residues" evidence="1">
    <location>
        <begin position="124"/>
        <end position="143"/>
    </location>
</feature>